<dbReference type="SUPFAM" id="SSF53335">
    <property type="entry name" value="S-adenosyl-L-methionine-dependent methyltransferases"/>
    <property type="match status" value="1"/>
</dbReference>
<dbReference type="AlphaFoldDB" id="G7DU64"/>
<dbReference type="OMA" id="RDFISVW"/>
<organism evidence="5 6">
    <name type="scientific">Mixia osmundae (strain CBS 9802 / IAM 14324 / JCM 22182 / KY 12970)</name>
    <dbReference type="NCBI Taxonomy" id="764103"/>
    <lineage>
        <taxon>Eukaryota</taxon>
        <taxon>Fungi</taxon>
        <taxon>Dikarya</taxon>
        <taxon>Basidiomycota</taxon>
        <taxon>Pucciniomycotina</taxon>
        <taxon>Mixiomycetes</taxon>
        <taxon>Mixiales</taxon>
        <taxon>Mixiaceae</taxon>
        <taxon>Mixia</taxon>
    </lineage>
</organism>
<dbReference type="InParanoid" id="G7DU64"/>
<dbReference type="PANTHER" id="PTHR32183:SF6">
    <property type="entry name" value="CYSTEINE SULFINATE DESULFINASE_CYSTEINE DESULFURASE AND RELATED ENZYMES"/>
    <property type="match status" value="1"/>
</dbReference>
<evidence type="ECO:0000256" key="1">
    <source>
        <dbReference type="ARBA" id="ARBA00022553"/>
    </source>
</evidence>
<evidence type="ECO:0008006" key="7">
    <source>
        <dbReference type="Google" id="ProtNLM"/>
    </source>
</evidence>
<sequence>MLLRGTREILPANAPVQSFSELGIRDPGERPENQRMRQLVHSPDGWDKAWQAGSTPWDNNDIQPGLSELLEELPIGKTLGQPGKTAIIPGCGRGYDVAAIAARYEMDCVGLDISPTAVEAAKVWYAAQPNLSDRVRFQCGNFFDFEVPDDKFALAYEYTFLCALPPSMRKAWGQRFSEIMAPGGHLIALVFPMDGDRAGGPPYSVDLDLFDELLPDFEKIHQSAPSHPAPGRERREMITVWKRK</sequence>
<protein>
    <recommendedName>
        <fullName evidence="7">Methyltransferase domain-containing protein</fullName>
    </recommendedName>
</protein>
<dbReference type="HOGENOM" id="CLU_056435_1_1_1"/>
<dbReference type="EMBL" id="BABT02000028">
    <property type="protein sequence ID" value="GAA94124.1"/>
    <property type="molecule type" value="Genomic_DNA"/>
</dbReference>
<accession>G7DU64</accession>
<dbReference type="InterPro" id="IPR029063">
    <property type="entry name" value="SAM-dependent_MTases_sf"/>
</dbReference>
<dbReference type="Proteomes" id="UP000009131">
    <property type="component" value="Unassembled WGS sequence"/>
</dbReference>
<keyword evidence="2" id="KW-0489">Methyltransferase</keyword>
<keyword evidence="4" id="KW-0949">S-adenosyl-L-methionine</keyword>
<reference evidence="5 6" key="2">
    <citation type="journal article" date="2012" name="Open Biol.">
        <title>Characteristics of nucleosomes and linker DNA regions on the genome of the basidiomycete Mixia osmundae revealed by mono- and dinucleosome mapping.</title>
        <authorList>
            <person name="Nishida H."/>
            <person name="Kondo S."/>
            <person name="Matsumoto T."/>
            <person name="Suzuki Y."/>
            <person name="Yoshikawa H."/>
            <person name="Taylor T.D."/>
            <person name="Sugiyama J."/>
        </authorList>
    </citation>
    <scope>NUCLEOTIDE SEQUENCE [LARGE SCALE GENOMIC DNA]</scope>
    <source>
        <strain evidence="6">CBS 9802 / IAM 14324 / JCM 22182 / KY 12970</strain>
    </source>
</reference>
<comment type="caution">
    <text evidence="5">The sequence shown here is derived from an EMBL/GenBank/DDBJ whole genome shotgun (WGS) entry which is preliminary data.</text>
</comment>
<evidence type="ECO:0000313" key="6">
    <source>
        <dbReference type="Proteomes" id="UP000009131"/>
    </source>
</evidence>
<dbReference type="GO" id="GO:0032259">
    <property type="term" value="P:methylation"/>
    <property type="evidence" value="ECO:0007669"/>
    <property type="project" value="UniProtKB-KW"/>
</dbReference>
<dbReference type="Gene3D" id="3.40.50.150">
    <property type="entry name" value="Vaccinia Virus protein VP39"/>
    <property type="match status" value="1"/>
</dbReference>
<dbReference type="GO" id="GO:0008757">
    <property type="term" value="F:S-adenosylmethionine-dependent methyltransferase activity"/>
    <property type="evidence" value="ECO:0007669"/>
    <property type="project" value="InterPro"/>
</dbReference>
<evidence type="ECO:0000256" key="3">
    <source>
        <dbReference type="ARBA" id="ARBA00022679"/>
    </source>
</evidence>
<keyword evidence="1" id="KW-0597">Phosphoprotein</keyword>
<dbReference type="Pfam" id="PF05724">
    <property type="entry name" value="TPMT"/>
    <property type="match status" value="1"/>
</dbReference>
<dbReference type="RefSeq" id="XP_014569562.1">
    <property type="nucleotide sequence ID" value="XM_014714076.1"/>
</dbReference>
<dbReference type="PANTHER" id="PTHR32183">
    <property type="match status" value="1"/>
</dbReference>
<dbReference type="InterPro" id="IPR008854">
    <property type="entry name" value="TPMT"/>
</dbReference>
<reference evidence="5 6" key="1">
    <citation type="journal article" date="2011" name="J. Gen. Appl. Microbiol.">
        <title>Draft genome sequencing of the enigmatic basidiomycete Mixia osmundae.</title>
        <authorList>
            <person name="Nishida H."/>
            <person name="Nagatsuka Y."/>
            <person name="Sugiyama J."/>
        </authorList>
    </citation>
    <scope>NUCLEOTIDE SEQUENCE [LARGE SCALE GENOMIC DNA]</scope>
    <source>
        <strain evidence="6">CBS 9802 / IAM 14324 / JCM 22182 / KY 12970</strain>
    </source>
</reference>
<dbReference type="OrthoDB" id="276151at2759"/>
<dbReference type="CDD" id="cd02440">
    <property type="entry name" value="AdoMet_MTases"/>
    <property type="match status" value="1"/>
</dbReference>
<dbReference type="STRING" id="764103.G7DU64"/>
<keyword evidence="3" id="KW-0808">Transferase</keyword>
<evidence type="ECO:0000256" key="4">
    <source>
        <dbReference type="ARBA" id="ARBA00022691"/>
    </source>
</evidence>
<dbReference type="eggNOG" id="ENOG502QS1V">
    <property type="taxonomic scope" value="Eukaryota"/>
</dbReference>
<keyword evidence="6" id="KW-1185">Reference proteome</keyword>
<evidence type="ECO:0000313" key="5">
    <source>
        <dbReference type="EMBL" id="GAA94124.1"/>
    </source>
</evidence>
<gene>
    <name evidence="5" type="primary">Mo00772</name>
    <name evidence="5" type="ORF">E5Q_00772</name>
</gene>
<dbReference type="PROSITE" id="PS51585">
    <property type="entry name" value="SAM_MT_TPMT"/>
    <property type="match status" value="1"/>
</dbReference>
<proteinExistence type="predicted"/>
<name>G7DU64_MIXOS</name>
<evidence type="ECO:0000256" key="2">
    <source>
        <dbReference type="ARBA" id="ARBA00022603"/>
    </source>
</evidence>